<feature type="domain" description="NADH:flavin oxidoreductase/NADH oxidase N-terminal" evidence="5">
    <location>
        <begin position="7"/>
        <end position="334"/>
    </location>
</feature>
<organism evidence="6 7">
    <name type="scientific">Methylotuvimicrobium buryatense</name>
    <name type="common">Methylomicrobium buryatense</name>
    <dbReference type="NCBI Taxonomy" id="95641"/>
    <lineage>
        <taxon>Bacteria</taxon>
        <taxon>Pseudomonadati</taxon>
        <taxon>Pseudomonadota</taxon>
        <taxon>Gammaproteobacteria</taxon>
        <taxon>Methylococcales</taxon>
        <taxon>Methylococcaceae</taxon>
        <taxon>Methylotuvimicrobium</taxon>
    </lineage>
</organism>
<evidence type="ECO:0000313" key="7">
    <source>
        <dbReference type="Proteomes" id="UP000305881"/>
    </source>
</evidence>
<evidence type="ECO:0000256" key="4">
    <source>
        <dbReference type="SAM" id="MobiDB-lite"/>
    </source>
</evidence>
<dbReference type="KEGG" id="mbur:EQU24_20455"/>
<keyword evidence="3" id="KW-0560">Oxidoreductase</keyword>
<dbReference type="GO" id="GO:0010181">
    <property type="term" value="F:FMN binding"/>
    <property type="evidence" value="ECO:0007669"/>
    <property type="project" value="InterPro"/>
</dbReference>
<dbReference type="InterPro" id="IPR001155">
    <property type="entry name" value="OxRdtase_FMN_N"/>
</dbReference>
<dbReference type="RefSeq" id="WP_026130287.1">
    <property type="nucleotide sequence ID" value="NZ_CP035467.1"/>
</dbReference>
<dbReference type="OrthoDB" id="8523426at2"/>
<dbReference type="EMBL" id="CP035467">
    <property type="protein sequence ID" value="QCW84338.1"/>
    <property type="molecule type" value="Genomic_DNA"/>
</dbReference>
<dbReference type="STRING" id="675511.GCA_000341735_03336"/>
<gene>
    <name evidence="6" type="ORF">EQU24_20455</name>
</gene>
<dbReference type="Gene3D" id="3.20.20.70">
    <property type="entry name" value="Aldolase class I"/>
    <property type="match status" value="1"/>
</dbReference>
<dbReference type="AlphaFoldDB" id="A0A4P9US50"/>
<evidence type="ECO:0000256" key="2">
    <source>
        <dbReference type="ARBA" id="ARBA00005979"/>
    </source>
</evidence>
<comment type="cofactor">
    <cofactor evidence="1">
        <name>FMN</name>
        <dbReference type="ChEBI" id="CHEBI:58210"/>
    </cofactor>
</comment>
<keyword evidence="7" id="KW-1185">Reference proteome</keyword>
<evidence type="ECO:0000313" key="6">
    <source>
        <dbReference type="EMBL" id="QCW84338.1"/>
    </source>
</evidence>
<proteinExistence type="inferred from homology"/>
<protein>
    <submittedName>
        <fullName evidence="6">Alkene reductase</fullName>
    </submittedName>
</protein>
<dbReference type="Proteomes" id="UP000305881">
    <property type="component" value="Chromosome"/>
</dbReference>
<feature type="region of interest" description="Disordered" evidence="4">
    <location>
        <begin position="345"/>
        <end position="364"/>
    </location>
</feature>
<dbReference type="NCBIfam" id="NF007899">
    <property type="entry name" value="PRK10605.1"/>
    <property type="match status" value="1"/>
</dbReference>
<sequence>MTSEDILFTPVKIGRYTLKNRIIMAPLTRSRAQQPGDIPWELNADYYRQRAGAGLIISEATHISPQGKGYAFTPGIYSAAQIDGWRKITDAVHEEGGLIFLQLWHVGRVSHPDLQPGHALPVAPSAIGIEGMAFTEAGLKPFVTPRALELLEIPSIIDQYRIAAENALTAGFDGVEIHAANGYLLDQFLRDGSNHRTDAYGGNIDNRMRLLLEVTEAVVGTVGADRTGLRLSPTNAFNSMSDSDPQCHFNYAAEQLNRFDLAYLHIVERMVPIEEDTAEFDFAALRRHFNGPYIANGGYDADSSRNSIARNLCDTVAFGKLYIANPDLTERFRLNASLNKPDPDTFYGGDEKGYTDYPALTSVD</sequence>
<reference evidence="7" key="1">
    <citation type="journal article" date="2019" name="J. Bacteriol.">
        <title>A Mutagenic Screen Identifies a TonB-Dependent Receptor Required for the Lanthanide Metal Switch in the Type I Methanotroph 'Methylotuvimicrobium buryatense' 5GB1C.</title>
        <authorList>
            <person name="Groom J.D."/>
            <person name="Ford S.M."/>
            <person name="Pesesky M.W."/>
            <person name="Lidstrom M.E."/>
        </authorList>
    </citation>
    <scope>NUCLEOTIDE SEQUENCE [LARGE SCALE GENOMIC DNA]</scope>
    <source>
        <strain evidence="7">5GB1C</strain>
    </source>
</reference>
<dbReference type="PANTHER" id="PTHR22893">
    <property type="entry name" value="NADH OXIDOREDUCTASE-RELATED"/>
    <property type="match status" value="1"/>
</dbReference>
<dbReference type="InterPro" id="IPR013785">
    <property type="entry name" value="Aldolase_TIM"/>
</dbReference>
<dbReference type="GO" id="GO:0016628">
    <property type="term" value="F:oxidoreductase activity, acting on the CH-CH group of donors, NAD or NADP as acceptor"/>
    <property type="evidence" value="ECO:0007669"/>
    <property type="project" value="UniProtKB-ARBA"/>
</dbReference>
<name>A0A4P9US50_METBY</name>
<evidence type="ECO:0000256" key="3">
    <source>
        <dbReference type="ARBA" id="ARBA00023002"/>
    </source>
</evidence>
<evidence type="ECO:0000256" key="1">
    <source>
        <dbReference type="ARBA" id="ARBA00001917"/>
    </source>
</evidence>
<dbReference type="PANTHER" id="PTHR22893:SF91">
    <property type="entry name" value="NADPH DEHYDROGENASE 2-RELATED"/>
    <property type="match status" value="1"/>
</dbReference>
<comment type="similarity">
    <text evidence="2">Belongs to the NADH:flavin oxidoreductase/NADH oxidase family.</text>
</comment>
<dbReference type="InterPro" id="IPR045247">
    <property type="entry name" value="Oye-like"/>
</dbReference>
<dbReference type="FunFam" id="3.20.20.70:FF:000059">
    <property type="entry name" value="N-ethylmaleimide reductase, FMN-linked"/>
    <property type="match status" value="1"/>
</dbReference>
<accession>A0A4P9US50</accession>
<evidence type="ECO:0000259" key="5">
    <source>
        <dbReference type="Pfam" id="PF00724"/>
    </source>
</evidence>
<dbReference type="CDD" id="cd02933">
    <property type="entry name" value="OYE_like_FMN"/>
    <property type="match status" value="1"/>
</dbReference>
<dbReference type="GO" id="GO:0005829">
    <property type="term" value="C:cytosol"/>
    <property type="evidence" value="ECO:0007669"/>
    <property type="project" value="UniProtKB-ARBA"/>
</dbReference>
<dbReference type="SUPFAM" id="SSF51395">
    <property type="entry name" value="FMN-linked oxidoreductases"/>
    <property type="match status" value="1"/>
</dbReference>
<dbReference type="Pfam" id="PF00724">
    <property type="entry name" value="Oxidored_FMN"/>
    <property type="match status" value="1"/>
</dbReference>